<keyword evidence="3" id="KW-1185">Reference proteome</keyword>
<accession>A0A846YTN4</accession>
<evidence type="ECO:0008006" key="4">
    <source>
        <dbReference type="Google" id="ProtNLM"/>
    </source>
</evidence>
<feature type="region of interest" description="Disordered" evidence="1">
    <location>
        <begin position="38"/>
        <end position="66"/>
    </location>
</feature>
<comment type="caution">
    <text evidence="2">The sequence shown here is derived from an EMBL/GenBank/DDBJ whole genome shotgun (WGS) entry which is preliminary data.</text>
</comment>
<organism evidence="2 3">
    <name type="scientific">Nocardia flavorosea</name>
    <dbReference type="NCBI Taxonomy" id="53429"/>
    <lineage>
        <taxon>Bacteria</taxon>
        <taxon>Bacillati</taxon>
        <taxon>Actinomycetota</taxon>
        <taxon>Actinomycetes</taxon>
        <taxon>Mycobacteriales</taxon>
        <taxon>Nocardiaceae</taxon>
        <taxon>Nocardia</taxon>
    </lineage>
</organism>
<gene>
    <name evidence="2" type="ORF">HGA15_32990</name>
</gene>
<evidence type="ECO:0000313" key="2">
    <source>
        <dbReference type="EMBL" id="NKY60868.1"/>
    </source>
</evidence>
<sequence>MADRIEVDPDKLDIAADSTEALGESILSIGERLRNDLAGLEDESTAQPWGDDSMGSKFINGDNDNGYGSSKPNLLDGVDAIGGTFTSFAVGQRDAADQLRTMDDQF</sequence>
<reference evidence="2 3" key="1">
    <citation type="submission" date="2020-04" db="EMBL/GenBank/DDBJ databases">
        <title>MicrobeNet Type strains.</title>
        <authorList>
            <person name="Nicholson A.C."/>
        </authorList>
    </citation>
    <scope>NUCLEOTIDE SEQUENCE [LARGE SCALE GENOMIC DNA]</scope>
    <source>
        <strain evidence="2 3">JCM 3332</strain>
    </source>
</reference>
<dbReference type="AlphaFoldDB" id="A0A846YTN4"/>
<protein>
    <recommendedName>
        <fullName evidence="4">WXG100 family type VII secretion target</fullName>
    </recommendedName>
</protein>
<dbReference type="EMBL" id="JAAXOT010000029">
    <property type="protein sequence ID" value="NKY60868.1"/>
    <property type="molecule type" value="Genomic_DNA"/>
</dbReference>
<dbReference type="RefSeq" id="WP_157116727.1">
    <property type="nucleotide sequence ID" value="NZ_JAAXOT010000029.1"/>
</dbReference>
<proteinExistence type="predicted"/>
<evidence type="ECO:0000256" key="1">
    <source>
        <dbReference type="SAM" id="MobiDB-lite"/>
    </source>
</evidence>
<evidence type="ECO:0000313" key="3">
    <source>
        <dbReference type="Proteomes" id="UP000570678"/>
    </source>
</evidence>
<name>A0A846YTN4_9NOCA</name>
<dbReference type="Proteomes" id="UP000570678">
    <property type="component" value="Unassembled WGS sequence"/>
</dbReference>